<dbReference type="InterPro" id="IPR050438">
    <property type="entry name" value="LMW_PTPase"/>
</dbReference>
<feature type="active site" description="Nucleophile" evidence="4">
    <location>
        <position position="13"/>
    </location>
</feature>
<dbReference type="Pfam" id="PF01451">
    <property type="entry name" value="LMWPc"/>
    <property type="match status" value="1"/>
</dbReference>
<dbReference type="SMART" id="SM00226">
    <property type="entry name" value="LMWPc"/>
    <property type="match status" value="1"/>
</dbReference>
<keyword evidence="7" id="KW-1185">Reference proteome</keyword>
<evidence type="ECO:0000256" key="4">
    <source>
        <dbReference type="PIRSR" id="PIRSR617867-1"/>
    </source>
</evidence>
<evidence type="ECO:0000313" key="7">
    <source>
        <dbReference type="Proteomes" id="UP000029725"/>
    </source>
</evidence>
<feature type="active site" description="Nucleophile" evidence="4">
    <location>
        <position position="7"/>
    </location>
</feature>
<reference evidence="6 7" key="1">
    <citation type="submission" date="2014-04" db="EMBL/GenBank/DDBJ databases">
        <title>A new species of microsporidia sheds light on the evolution of extreme parasitism.</title>
        <authorList>
            <person name="Haag K.L."/>
            <person name="James T.Y."/>
            <person name="Larsson R."/>
            <person name="Schaer T.M."/>
            <person name="Refardt D."/>
            <person name="Pombert J.-F."/>
            <person name="Ebert D."/>
        </authorList>
    </citation>
    <scope>NUCLEOTIDE SEQUENCE [LARGE SCALE GENOMIC DNA]</scope>
    <source>
        <strain evidence="6 7">UGP3</strain>
        <tissue evidence="6">Spores</tissue>
    </source>
</reference>
<dbReference type="SUPFAM" id="SSF52788">
    <property type="entry name" value="Phosphotyrosine protein phosphatases I"/>
    <property type="match status" value="1"/>
</dbReference>
<dbReference type="EMBL" id="JMKJ01000189">
    <property type="protein sequence ID" value="KGG51799.1"/>
    <property type="molecule type" value="Genomic_DNA"/>
</dbReference>
<dbReference type="PANTHER" id="PTHR11717">
    <property type="entry name" value="LOW MOLECULAR WEIGHT PROTEIN TYROSINE PHOSPHATASE"/>
    <property type="match status" value="1"/>
</dbReference>
<dbReference type="OrthoDB" id="3388at2759"/>
<dbReference type="InterPro" id="IPR036196">
    <property type="entry name" value="Ptyr_pPase_sf"/>
</dbReference>
<dbReference type="VEuPathDB" id="MicrosporidiaDB:DI09_270p20"/>
<feature type="active site" description="Proton donor" evidence="4">
    <location>
        <position position="148"/>
    </location>
</feature>
<protein>
    <submittedName>
        <fullName evidence="6">Acid phosphomonoesterase</fullName>
    </submittedName>
</protein>
<name>A0A098VSN8_9MICR</name>
<dbReference type="HOGENOM" id="CLU_071415_2_2_1"/>
<comment type="caution">
    <text evidence="6">The sequence shown here is derived from an EMBL/GenBank/DDBJ whole genome shotgun (WGS) entry which is preliminary data.</text>
</comment>
<accession>A0A098VSN8</accession>
<evidence type="ECO:0000259" key="5">
    <source>
        <dbReference type="SMART" id="SM00226"/>
    </source>
</evidence>
<dbReference type="PANTHER" id="PTHR11717:SF7">
    <property type="entry name" value="LOW MOLECULAR WEIGHT PHOSPHOTYROSINE PROTEIN PHOSPHATASE"/>
    <property type="match status" value="1"/>
</dbReference>
<dbReference type="InterPro" id="IPR017867">
    <property type="entry name" value="Tyr_phospatase_low_mol_wt"/>
</dbReference>
<keyword evidence="3" id="KW-0904">Protein phosphatase</keyword>
<dbReference type="GO" id="GO:0004725">
    <property type="term" value="F:protein tyrosine phosphatase activity"/>
    <property type="evidence" value="ECO:0007669"/>
    <property type="project" value="InterPro"/>
</dbReference>
<dbReference type="RefSeq" id="XP_013238235.1">
    <property type="nucleotide sequence ID" value="XM_013382781.1"/>
</dbReference>
<evidence type="ECO:0000256" key="2">
    <source>
        <dbReference type="ARBA" id="ARBA00022801"/>
    </source>
</evidence>
<evidence type="ECO:0000313" key="6">
    <source>
        <dbReference type="EMBL" id="KGG51799.1"/>
    </source>
</evidence>
<comment type="similarity">
    <text evidence="1">Belongs to the low molecular weight phosphotyrosine protein phosphatase family.</text>
</comment>
<dbReference type="AlphaFoldDB" id="A0A098VSN8"/>
<dbReference type="GeneID" id="25259315"/>
<organism evidence="6 7">
    <name type="scientific">Mitosporidium daphniae</name>
    <dbReference type="NCBI Taxonomy" id="1485682"/>
    <lineage>
        <taxon>Eukaryota</taxon>
        <taxon>Fungi</taxon>
        <taxon>Fungi incertae sedis</taxon>
        <taxon>Microsporidia</taxon>
        <taxon>Mitosporidium</taxon>
    </lineage>
</organism>
<proteinExistence type="inferred from homology"/>
<evidence type="ECO:0000256" key="1">
    <source>
        <dbReference type="ARBA" id="ARBA00011063"/>
    </source>
</evidence>
<dbReference type="PRINTS" id="PR00719">
    <property type="entry name" value="LMWPTPASE"/>
</dbReference>
<dbReference type="CDD" id="cd16343">
    <property type="entry name" value="LMWPTP"/>
    <property type="match status" value="1"/>
</dbReference>
<keyword evidence="2" id="KW-0378">Hydrolase</keyword>
<dbReference type="InterPro" id="IPR023485">
    <property type="entry name" value="Ptyr_pPase"/>
</dbReference>
<gene>
    <name evidence="6" type="ORF">DI09_270p20</name>
</gene>
<dbReference type="Proteomes" id="UP000029725">
    <property type="component" value="Unassembled WGS sequence"/>
</dbReference>
<sequence>MNVLVLCLGNICRSPLAASMLEAYVKNNFPESAPQISFYSAGTYSHTKGQKADSRSIEVAVKNENIVPGVSSILSLHRARPVTIADITLCDYILVMDLSNLAKVRAIIEKNSSDQNTVNALMKKVFLFGNFCKENFHDNEEDHIIIKDPWYGSSSDFDTVYHQCHLATKRFISYLRLGQ</sequence>
<evidence type="ECO:0000256" key="3">
    <source>
        <dbReference type="ARBA" id="ARBA00022912"/>
    </source>
</evidence>
<feature type="domain" description="Phosphotyrosine protein phosphatase I" evidence="5">
    <location>
        <begin position="1"/>
        <end position="174"/>
    </location>
</feature>
<dbReference type="Gene3D" id="3.40.50.2300">
    <property type="match status" value="1"/>
</dbReference>